<dbReference type="OMA" id="KESICHS"/>
<dbReference type="GO" id="GO:0008033">
    <property type="term" value="P:tRNA processing"/>
    <property type="evidence" value="ECO:0007669"/>
    <property type="project" value="UniProtKB-KW"/>
</dbReference>
<feature type="compositionally biased region" description="Polar residues" evidence="1">
    <location>
        <begin position="21"/>
        <end position="30"/>
    </location>
</feature>
<sequence length="110" mass="12261">MAAPMVTSTVTLRSGEKQEFSHQIQSNSDAITHDKLRESIQVIQKEVNEYLTVQVDLEKGSKSNDLSNDDNADEEGEEEEENEDEDEEDEGGTNGEGQGDREPPPKKPKK</sequence>
<dbReference type="Pfam" id="PF15387">
    <property type="entry name" value="DUF4611"/>
    <property type="match status" value="1"/>
</dbReference>
<feature type="compositionally biased region" description="Acidic residues" evidence="1">
    <location>
        <begin position="67"/>
        <end position="91"/>
    </location>
</feature>
<feature type="compositionally biased region" description="Polar residues" evidence="1">
    <location>
        <begin position="1"/>
        <end position="12"/>
    </location>
</feature>
<proteinExistence type="predicted"/>
<name>A0A914BBZ2_PATMI</name>
<feature type="region of interest" description="Disordered" evidence="1">
    <location>
        <begin position="56"/>
        <end position="110"/>
    </location>
</feature>
<dbReference type="Proteomes" id="UP000887568">
    <property type="component" value="Unplaced"/>
</dbReference>
<feature type="compositionally biased region" description="Basic and acidic residues" evidence="1">
    <location>
        <begin position="98"/>
        <end position="110"/>
    </location>
</feature>
<feature type="region of interest" description="Disordered" evidence="1">
    <location>
        <begin position="1"/>
        <end position="30"/>
    </location>
</feature>
<reference evidence="2" key="1">
    <citation type="submission" date="2022-11" db="UniProtKB">
        <authorList>
            <consortium name="EnsemblMetazoa"/>
        </authorList>
    </citation>
    <scope>IDENTIFICATION</scope>
</reference>
<evidence type="ECO:0000313" key="2">
    <source>
        <dbReference type="EnsemblMetazoa" id="XP_038073748.1"/>
    </source>
</evidence>
<organism evidence="2 3">
    <name type="scientific">Patiria miniata</name>
    <name type="common">Bat star</name>
    <name type="synonym">Asterina miniata</name>
    <dbReference type="NCBI Taxonomy" id="46514"/>
    <lineage>
        <taxon>Eukaryota</taxon>
        <taxon>Metazoa</taxon>
        <taxon>Echinodermata</taxon>
        <taxon>Eleutherozoa</taxon>
        <taxon>Asterozoa</taxon>
        <taxon>Asteroidea</taxon>
        <taxon>Valvatacea</taxon>
        <taxon>Valvatida</taxon>
        <taxon>Asterinidae</taxon>
        <taxon>Patiria</taxon>
    </lineage>
</organism>
<dbReference type="GO" id="GO:0000408">
    <property type="term" value="C:EKC/KEOPS complex"/>
    <property type="evidence" value="ECO:0007669"/>
    <property type="project" value="InterPro"/>
</dbReference>
<dbReference type="GO" id="GO:0000781">
    <property type="term" value="C:chromosome, telomeric region"/>
    <property type="evidence" value="ECO:0007669"/>
    <property type="project" value="UniProtKB-SubCell"/>
</dbReference>
<keyword evidence="3" id="KW-1185">Reference proteome</keyword>
<evidence type="ECO:0000313" key="3">
    <source>
        <dbReference type="Proteomes" id="UP000887568"/>
    </source>
</evidence>
<dbReference type="RefSeq" id="XP_038073748.1">
    <property type="nucleotide sequence ID" value="XM_038217820.1"/>
</dbReference>
<dbReference type="InterPro" id="IPR027893">
    <property type="entry name" value="GON7_meta"/>
</dbReference>
<evidence type="ECO:0000256" key="1">
    <source>
        <dbReference type="SAM" id="MobiDB-lite"/>
    </source>
</evidence>
<dbReference type="EnsemblMetazoa" id="XM_038217820.1">
    <property type="protein sequence ID" value="XP_038073748.1"/>
    <property type="gene ID" value="LOC119741886"/>
</dbReference>
<dbReference type="GeneID" id="119741886"/>
<evidence type="ECO:0008006" key="4">
    <source>
        <dbReference type="Google" id="ProtNLM"/>
    </source>
</evidence>
<accession>A0A914BBZ2</accession>
<dbReference type="GO" id="GO:0005634">
    <property type="term" value="C:nucleus"/>
    <property type="evidence" value="ECO:0007669"/>
    <property type="project" value="UniProtKB-SubCell"/>
</dbReference>
<protein>
    <recommendedName>
        <fullName evidence="4">EKC/KEOPS complex subunit GON7</fullName>
    </recommendedName>
</protein>
<dbReference type="AlphaFoldDB" id="A0A914BBZ2"/>